<dbReference type="GO" id="GO:0006629">
    <property type="term" value="P:lipid metabolic process"/>
    <property type="evidence" value="ECO:0007669"/>
    <property type="project" value="UniProtKB-KW"/>
</dbReference>
<feature type="transmembrane region" description="Helical" evidence="2">
    <location>
        <begin position="408"/>
        <end position="430"/>
    </location>
</feature>
<evidence type="ECO:0000313" key="4">
    <source>
        <dbReference type="EMBL" id="KAA6436997.1"/>
    </source>
</evidence>
<protein>
    <submittedName>
        <fullName evidence="4">Patatin-like phospholipase family protein</fullName>
    </submittedName>
</protein>
<dbReference type="Proteomes" id="UP000323994">
    <property type="component" value="Unassembled WGS sequence"/>
</dbReference>
<name>A0A5M8QLC7_9BACT</name>
<comment type="caution">
    <text evidence="4">The sequence shown here is derived from an EMBL/GenBank/DDBJ whole genome shotgun (WGS) entry which is preliminary data.</text>
</comment>
<keyword evidence="2" id="KW-1133">Transmembrane helix</keyword>
<keyword evidence="1" id="KW-0443">Lipid metabolism</keyword>
<evidence type="ECO:0000256" key="1">
    <source>
        <dbReference type="ARBA" id="ARBA00023098"/>
    </source>
</evidence>
<keyword evidence="5" id="KW-1185">Reference proteome</keyword>
<gene>
    <name evidence="4" type="ORF">FEM33_19945</name>
</gene>
<dbReference type="EMBL" id="VBSN01000059">
    <property type="protein sequence ID" value="KAA6436997.1"/>
    <property type="molecule type" value="Genomic_DNA"/>
</dbReference>
<dbReference type="RefSeq" id="WP_139013756.1">
    <property type="nucleotide sequence ID" value="NZ_VBSN01000059.1"/>
</dbReference>
<dbReference type="Pfam" id="PF01734">
    <property type="entry name" value="Patatin"/>
    <property type="match status" value="1"/>
</dbReference>
<keyword evidence="2" id="KW-0812">Transmembrane</keyword>
<feature type="transmembrane region" description="Helical" evidence="2">
    <location>
        <begin position="374"/>
        <end position="396"/>
    </location>
</feature>
<dbReference type="AlphaFoldDB" id="A0A5M8QLC7"/>
<dbReference type="InterPro" id="IPR002641">
    <property type="entry name" value="PNPLA_dom"/>
</dbReference>
<dbReference type="InterPro" id="IPR016035">
    <property type="entry name" value="Acyl_Trfase/lysoPLipase"/>
</dbReference>
<evidence type="ECO:0000256" key="2">
    <source>
        <dbReference type="SAM" id="Phobius"/>
    </source>
</evidence>
<dbReference type="Gene3D" id="3.40.1090.10">
    <property type="entry name" value="Cytosolic phospholipase A2 catalytic domain"/>
    <property type="match status" value="1"/>
</dbReference>
<dbReference type="SUPFAM" id="SSF52151">
    <property type="entry name" value="FabD/lysophospholipase-like"/>
    <property type="match status" value="1"/>
</dbReference>
<keyword evidence="2" id="KW-0472">Membrane</keyword>
<evidence type="ECO:0000259" key="3">
    <source>
        <dbReference type="Pfam" id="PF01734"/>
    </source>
</evidence>
<evidence type="ECO:0000313" key="5">
    <source>
        <dbReference type="Proteomes" id="UP000323994"/>
    </source>
</evidence>
<dbReference type="OrthoDB" id="9813090at2"/>
<sequence>MENSIRQDSERTHNPFDNIALALSGGGFRAASFSLGVLSYLDTLKLESGSTLLSRVTYISSASGGTMAGAMYTLNNARGLPFGTFYKSLLENLEGTDLLDKVFGILNDDKQWELRPNKQRNIINAFALAYDSALFDAALLGDLYQSGSPAHIQEICFNATEFYKGLLFRQNIKMQPDPLYKSDEQFRFGNRNISLSYKSAKRLKLSDLLAASSCFPAGFEPVVFPDDFTYNAYSSHVKTALPELNKRELLDGLFVRLKEYDKTELERLYGKPAAEQIIASLPPGPEPDDIIRLASQFPFVDDFKIGMMDGGITDNQALESILDAQERRKSGKTVFKPFDLMLINDVGSDFIDPYIPDAKKDAYTGIKGITIHSIIILLLIAGTLSAALTASGFLYIQPINQAKIAIAAGTACFLVSAIVLAALLLVRSYIKGNIHLIGGLNLDKNFSRNIVTNLFSHFGATPLLVIVRMFQERISSVLLLNNDVFLKRIRYLLYHNAYESKKYIYRLKTNHIYDLSFSNDYVRQNIPSLKPGRAVQIVAQAAFETGTTLWFDASSQQSGKLPALIACGQFTTCYNLLEYIYRMKSVRKNKASYFSSLPVAEQEKINALEKALKADYARFNSDPFWLYNQSGTQFEIKGFKPWDMSGFPFPAVFEGLR</sequence>
<feature type="domain" description="PNPLA" evidence="3">
    <location>
        <begin position="21"/>
        <end position="227"/>
    </location>
</feature>
<organism evidence="4 5">
    <name type="scientific">Dyadobacter flavalbus</name>
    <dbReference type="NCBI Taxonomy" id="2579942"/>
    <lineage>
        <taxon>Bacteria</taxon>
        <taxon>Pseudomonadati</taxon>
        <taxon>Bacteroidota</taxon>
        <taxon>Cytophagia</taxon>
        <taxon>Cytophagales</taxon>
        <taxon>Spirosomataceae</taxon>
        <taxon>Dyadobacter</taxon>
    </lineage>
</organism>
<proteinExistence type="predicted"/>
<reference evidence="4 5" key="1">
    <citation type="submission" date="2019-05" db="EMBL/GenBank/DDBJ databases">
        <authorList>
            <person name="Qu J.-H."/>
        </authorList>
    </citation>
    <scope>NUCLEOTIDE SEQUENCE [LARGE SCALE GENOMIC DNA]</scope>
    <source>
        <strain evidence="4 5">NS28</strain>
    </source>
</reference>
<accession>A0A5M8QLC7</accession>